<dbReference type="Proteomes" id="UP000095284">
    <property type="component" value="Unplaced"/>
</dbReference>
<evidence type="ECO:0000313" key="6">
    <source>
        <dbReference type="WBParaSite" id="BXY_0536800.1"/>
    </source>
</evidence>
<evidence type="ECO:0000313" key="5">
    <source>
        <dbReference type="Proteomes" id="UP000659654"/>
    </source>
</evidence>
<dbReference type="Proteomes" id="UP000582659">
    <property type="component" value="Unassembled WGS sequence"/>
</dbReference>
<dbReference type="EMBL" id="CAJFDI010000005">
    <property type="protein sequence ID" value="CAD5230520.1"/>
    <property type="molecule type" value="Genomic_DNA"/>
</dbReference>
<name>A0A1I7RXA4_BURXY</name>
<feature type="coiled-coil region" evidence="1">
    <location>
        <begin position="44"/>
        <end position="99"/>
    </location>
</feature>
<proteinExistence type="predicted"/>
<protein>
    <submittedName>
        <fullName evidence="2">(pine wood nematode) hypothetical protein</fullName>
    </submittedName>
</protein>
<reference evidence="3" key="2">
    <citation type="submission" date="2020-08" db="EMBL/GenBank/DDBJ databases">
        <authorList>
            <person name="Kikuchi T."/>
        </authorList>
    </citation>
    <scope>NUCLEOTIDE SEQUENCE</scope>
    <source>
        <strain evidence="2">Ka4C1</strain>
    </source>
</reference>
<evidence type="ECO:0000313" key="2">
    <source>
        <dbReference type="EMBL" id="CAD5230520.1"/>
    </source>
</evidence>
<dbReference type="Proteomes" id="UP000659654">
    <property type="component" value="Unassembled WGS sequence"/>
</dbReference>
<keyword evidence="1" id="KW-0175">Coiled coil</keyword>
<gene>
    <name evidence="2" type="ORF">BXYJ_LOCUS11028</name>
</gene>
<keyword evidence="5" id="KW-1185">Reference proteome</keyword>
<dbReference type="AlphaFoldDB" id="A0A1I7RXA4"/>
<sequence length="384" mass="43906">MRNSTKRGMFKWMVEPELEEQLARMEEEDRESDADDGREHRNIIEDQRIRLAEYQLRIEEREREIVEYLEVIRELEGTVGSLQARMEDLEERLQVMAHAPMLMTGLPVFTKSTMDIMTEPVFSGRRLDVARMRQVYAVFPNAPFHRLIGTETRGIRRPVDGAPVEYIVGYTNGIFSLAATREERYGSVPEFVQLGTKESNAHISLPVGSVVEVSDFCNVINAESNASVLRGLTGCKVPGMAGLPHPSGIATRFRVTFRPWTRDERAVVSRVIFTRDYRDREVPSDAHFRAVLALQRNLEERLSMGFDQFVRTSPRPSENDVVIVRTAVAYPEMRAKCYRWDEEAPMLLLPIYMVQKYSSVGRFEEVGDGCPYLAGPSAEHLNLL</sequence>
<dbReference type="WBParaSite" id="BXY_0536800.1">
    <property type="protein sequence ID" value="BXY_0536800.1"/>
    <property type="gene ID" value="BXY_0536800"/>
</dbReference>
<evidence type="ECO:0000256" key="1">
    <source>
        <dbReference type="SAM" id="Coils"/>
    </source>
</evidence>
<evidence type="ECO:0000313" key="3">
    <source>
        <dbReference type="EMBL" id="CAG9121483.1"/>
    </source>
</evidence>
<reference evidence="6" key="1">
    <citation type="submission" date="2016-11" db="UniProtKB">
        <authorList>
            <consortium name="WormBaseParasite"/>
        </authorList>
    </citation>
    <scope>IDENTIFICATION</scope>
</reference>
<organism evidence="4 6">
    <name type="scientific">Bursaphelenchus xylophilus</name>
    <name type="common">Pinewood nematode worm</name>
    <name type="synonym">Aphelenchoides xylophilus</name>
    <dbReference type="NCBI Taxonomy" id="6326"/>
    <lineage>
        <taxon>Eukaryota</taxon>
        <taxon>Metazoa</taxon>
        <taxon>Ecdysozoa</taxon>
        <taxon>Nematoda</taxon>
        <taxon>Chromadorea</taxon>
        <taxon>Rhabditida</taxon>
        <taxon>Tylenchina</taxon>
        <taxon>Tylenchomorpha</taxon>
        <taxon>Aphelenchoidea</taxon>
        <taxon>Aphelenchoididae</taxon>
        <taxon>Bursaphelenchus</taxon>
    </lineage>
</organism>
<accession>A0A1I7RXA4</accession>
<dbReference type="EMBL" id="CAJFCV020000005">
    <property type="protein sequence ID" value="CAG9121483.1"/>
    <property type="molecule type" value="Genomic_DNA"/>
</dbReference>
<evidence type="ECO:0000313" key="4">
    <source>
        <dbReference type="Proteomes" id="UP000095284"/>
    </source>
</evidence>
<dbReference type="SMR" id="A0A1I7RXA4"/>